<evidence type="ECO:0000256" key="8">
    <source>
        <dbReference type="ARBA" id="ARBA00023136"/>
    </source>
</evidence>
<organism evidence="20 21">
    <name type="scientific">Coilia grayii</name>
    <name type="common">Gray's grenadier anchovy</name>
    <dbReference type="NCBI Taxonomy" id="363190"/>
    <lineage>
        <taxon>Eukaryota</taxon>
        <taxon>Metazoa</taxon>
        <taxon>Chordata</taxon>
        <taxon>Craniata</taxon>
        <taxon>Vertebrata</taxon>
        <taxon>Euteleostomi</taxon>
        <taxon>Actinopterygii</taxon>
        <taxon>Neopterygii</taxon>
        <taxon>Teleostei</taxon>
        <taxon>Clupei</taxon>
        <taxon>Clupeiformes</taxon>
        <taxon>Clupeoidei</taxon>
        <taxon>Engraulidae</taxon>
        <taxon>Coilinae</taxon>
        <taxon>Coilia</taxon>
    </lineage>
</organism>
<evidence type="ECO:0000256" key="16">
    <source>
        <dbReference type="ARBA" id="ARBA00083295"/>
    </source>
</evidence>
<gene>
    <name evidence="20" type="ORF">ACEWY4_026923</name>
</gene>
<dbReference type="AlphaFoldDB" id="A0ABD1IRG5"/>
<evidence type="ECO:0000256" key="15">
    <source>
        <dbReference type="ARBA" id="ARBA00081006"/>
    </source>
</evidence>
<feature type="transmembrane region" description="Helical" evidence="18">
    <location>
        <begin position="385"/>
        <end position="405"/>
    </location>
</feature>
<evidence type="ECO:0000256" key="4">
    <source>
        <dbReference type="ARBA" id="ARBA00022475"/>
    </source>
</evidence>
<protein>
    <recommendedName>
        <fullName evidence="14">Cationic amino acid transporter 2</fullName>
    </recommendedName>
    <alternativeName>
        <fullName evidence="15">Low affinity cationic amino acid transporter 2</fullName>
    </alternativeName>
    <alternativeName>
        <fullName evidence="16">Solute carrier family 7 member 2</fullName>
    </alternativeName>
</protein>
<dbReference type="GO" id="GO:0005886">
    <property type="term" value="C:plasma membrane"/>
    <property type="evidence" value="ECO:0007669"/>
    <property type="project" value="UniProtKB-SubCell"/>
</dbReference>
<sequence>MLAHMLSFGRSLVRRKVVDMDCLEDSKLCRCLSTIDLIALGVGSTLGAGVYVLAGEVAKGNSGPSIVISFLIAALASVMAGLCYAEFGARVPKTGSAYLYSYVTVGELWAFITGWNLILSYVIGTSSVARAWSGTFDELIGGHIEQFCKTYFRMNSPGLAEYPDFFAVCLILLLSGLLSFGVKESAWVNKVFTAINVLVLLFVIISGFVKGDSANWDITEESLVNVTIVRRNLSIMDNVTSDYGAGGFFPYGFSGTLAGAATCFYAFVGFDCIATTGEEVKNPQKAIPIGIVVSLLICFLAYFGVSAALTLMMPYYLLDEKSPLPVAFEYVGWSPAKFVVAVGSLCALSTSLLGSMFPLPRILFAMARDGLLFKFLSKVSKRQSPVAATMAAGTTAAIMAFLFDLKALVDMMSIGTLLAYSLVAACVLILRYQPDASCGKSRGSGDREGEAESELTESESHLNMLNKDGGLTLNSLFKPSLLPTEQTSTVVNMAVGVIVVLICIISTITTHYQDAIVAMAPWALGVLAASFGVFIVCVIIICRQPQTSRRVSFMVPLLPFLPILSVFVNIYLMVQLSGDTWIRFSIWMAVGFLIYFGYGIWHSTEHQRERQGCGSLPEKVPAIGKEPCAEQFIHPDKTSRC</sequence>
<evidence type="ECO:0000256" key="11">
    <source>
        <dbReference type="ARBA" id="ARBA00034423"/>
    </source>
</evidence>
<dbReference type="PANTHER" id="PTHR43243:SF35">
    <property type="entry name" value="CATIONIC AMINO ACID TRANSPORTER 2"/>
    <property type="match status" value="1"/>
</dbReference>
<dbReference type="FunFam" id="1.20.1740.10:FF:000034">
    <property type="entry name" value="cationic amino acid transporter 2 isoform X2"/>
    <property type="match status" value="1"/>
</dbReference>
<dbReference type="InterPro" id="IPR029485">
    <property type="entry name" value="CAT_C"/>
</dbReference>
<evidence type="ECO:0000256" key="18">
    <source>
        <dbReference type="SAM" id="Phobius"/>
    </source>
</evidence>
<keyword evidence="5 18" id="KW-0812">Transmembrane</keyword>
<feature type="transmembrane region" description="Helical" evidence="18">
    <location>
        <begin position="248"/>
        <end position="268"/>
    </location>
</feature>
<comment type="catalytic activity">
    <reaction evidence="13">
        <text>L-homoarginine(in) = L-homoarginine(out)</text>
        <dbReference type="Rhea" id="RHEA:71203"/>
        <dbReference type="ChEBI" id="CHEBI:143006"/>
    </reaction>
</comment>
<name>A0ABD1IRG5_9TELE</name>
<feature type="transmembrane region" description="Helical" evidence="18">
    <location>
        <begin position="553"/>
        <end position="574"/>
    </location>
</feature>
<keyword evidence="3" id="KW-0813">Transport</keyword>
<comment type="catalytic activity">
    <reaction evidence="11">
        <text>L-arginine(in) = L-arginine(out)</text>
        <dbReference type="Rhea" id="RHEA:32143"/>
        <dbReference type="ChEBI" id="CHEBI:32682"/>
    </reaction>
</comment>
<feature type="transmembrane region" description="Helical" evidence="18">
    <location>
        <begin position="338"/>
        <end position="364"/>
    </location>
</feature>
<dbReference type="GO" id="GO:0061459">
    <property type="term" value="F:L-arginine transmembrane transporter activity"/>
    <property type="evidence" value="ECO:0007669"/>
    <property type="project" value="UniProtKB-ARBA"/>
</dbReference>
<evidence type="ECO:0000256" key="9">
    <source>
        <dbReference type="ARBA" id="ARBA00023180"/>
    </source>
</evidence>
<comment type="catalytic activity">
    <reaction evidence="12">
        <text>L-ornithine(in) = L-ornithine(out)</text>
        <dbReference type="Rhea" id="RHEA:71199"/>
        <dbReference type="ChEBI" id="CHEBI:46911"/>
    </reaction>
</comment>
<dbReference type="FunFam" id="1.20.1740.10:FF:000009">
    <property type="entry name" value="Low affinity cationic amino acid transporter 2"/>
    <property type="match status" value="1"/>
</dbReference>
<dbReference type="Pfam" id="PF13906">
    <property type="entry name" value="AA_permease_C"/>
    <property type="match status" value="1"/>
</dbReference>
<feature type="transmembrane region" description="Helical" evidence="18">
    <location>
        <begin position="289"/>
        <end position="318"/>
    </location>
</feature>
<dbReference type="NCBIfam" id="TIGR00906">
    <property type="entry name" value="2A0303"/>
    <property type="match status" value="1"/>
</dbReference>
<feature type="transmembrane region" description="Helical" evidence="18">
    <location>
        <begin position="490"/>
        <end position="509"/>
    </location>
</feature>
<comment type="similarity">
    <text evidence="2">Belongs to the amino acid-polyamine-organocation (APC) superfamily. Cationic amino acid transporter (CAT) (TC 2.A.3.3) family.</text>
</comment>
<evidence type="ECO:0000256" key="3">
    <source>
        <dbReference type="ARBA" id="ARBA00022448"/>
    </source>
</evidence>
<dbReference type="InterPro" id="IPR002293">
    <property type="entry name" value="AA/rel_permease1"/>
</dbReference>
<dbReference type="Gene3D" id="1.20.1740.10">
    <property type="entry name" value="Amino acid/polyamine transporter I"/>
    <property type="match status" value="2"/>
</dbReference>
<feature type="transmembrane region" description="Helical" evidence="18">
    <location>
        <begin position="99"/>
        <end position="123"/>
    </location>
</feature>
<evidence type="ECO:0000256" key="14">
    <source>
        <dbReference type="ARBA" id="ARBA00069817"/>
    </source>
</evidence>
<evidence type="ECO:0000256" key="17">
    <source>
        <dbReference type="SAM" id="MobiDB-lite"/>
    </source>
</evidence>
<accession>A0ABD1IRG5</accession>
<evidence type="ECO:0000256" key="1">
    <source>
        <dbReference type="ARBA" id="ARBA00004651"/>
    </source>
</evidence>
<keyword evidence="21" id="KW-1185">Reference proteome</keyword>
<evidence type="ECO:0000256" key="5">
    <source>
        <dbReference type="ARBA" id="ARBA00022692"/>
    </source>
</evidence>
<keyword evidence="7 18" id="KW-1133">Transmembrane helix</keyword>
<dbReference type="InterPro" id="IPR004755">
    <property type="entry name" value="Cat_AA_permease"/>
</dbReference>
<feature type="transmembrane region" description="Helical" evidence="18">
    <location>
        <begin position="66"/>
        <end position="87"/>
    </location>
</feature>
<keyword evidence="9" id="KW-0325">Glycoprotein</keyword>
<feature type="transmembrane region" description="Helical" evidence="18">
    <location>
        <begin position="411"/>
        <end position="432"/>
    </location>
</feature>
<reference evidence="20 21" key="1">
    <citation type="submission" date="2024-09" db="EMBL/GenBank/DDBJ databases">
        <title>A chromosome-level genome assembly of Gray's grenadier anchovy, Coilia grayii.</title>
        <authorList>
            <person name="Fu Z."/>
        </authorList>
    </citation>
    <scope>NUCLEOTIDE SEQUENCE [LARGE SCALE GENOMIC DNA]</scope>
    <source>
        <strain evidence="20">G4</strain>
        <tissue evidence="20">Muscle</tissue>
    </source>
</reference>
<evidence type="ECO:0000259" key="19">
    <source>
        <dbReference type="Pfam" id="PF13906"/>
    </source>
</evidence>
<dbReference type="EMBL" id="JBHFQA010000024">
    <property type="protein sequence ID" value="KAL2077419.1"/>
    <property type="molecule type" value="Genomic_DNA"/>
</dbReference>
<keyword evidence="4" id="KW-1003">Cell membrane</keyword>
<evidence type="ECO:0000256" key="13">
    <source>
        <dbReference type="ARBA" id="ARBA00050846"/>
    </source>
</evidence>
<proteinExistence type="inferred from homology"/>
<feature type="domain" description="Cationic amino acid transporter C-terminal" evidence="19">
    <location>
        <begin position="553"/>
        <end position="603"/>
    </location>
</feature>
<feature type="transmembrane region" description="Helical" evidence="18">
    <location>
        <begin position="37"/>
        <end position="54"/>
    </location>
</feature>
<evidence type="ECO:0000256" key="12">
    <source>
        <dbReference type="ARBA" id="ARBA00034450"/>
    </source>
</evidence>
<dbReference type="Proteomes" id="UP001591681">
    <property type="component" value="Unassembled WGS sequence"/>
</dbReference>
<dbReference type="PIRSF" id="PIRSF006060">
    <property type="entry name" value="AA_transporter"/>
    <property type="match status" value="1"/>
</dbReference>
<feature type="transmembrane region" description="Helical" evidence="18">
    <location>
        <begin position="515"/>
        <end position="541"/>
    </location>
</feature>
<evidence type="ECO:0000256" key="6">
    <source>
        <dbReference type="ARBA" id="ARBA00022970"/>
    </source>
</evidence>
<evidence type="ECO:0000256" key="2">
    <source>
        <dbReference type="ARBA" id="ARBA00008572"/>
    </source>
</evidence>
<evidence type="ECO:0000256" key="10">
    <source>
        <dbReference type="ARBA" id="ARBA00034422"/>
    </source>
</evidence>
<comment type="subcellular location">
    <subcellularLocation>
        <location evidence="1">Cell membrane</location>
        <topology evidence="1">Multi-pass membrane protein</topology>
    </subcellularLocation>
</comment>
<feature type="transmembrane region" description="Helical" evidence="18">
    <location>
        <begin position="580"/>
        <end position="601"/>
    </location>
</feature>
<evidence type="ECO:0000313" key="20">
    <source>
        <dbReference type="EMBL" id="KAL2077419.1"/>
    </source>
</evidence>
<comment type="catalytic activity">
    <reaction evidence="10">
        <text>L-lysine(in) = L-lysine(out)</text>
        <dbReference type="Rhea" id="RHEA:70935"/>
        <dbReference type="ChEBI" id="CHEBI:32551"/>
    </reaction>
</comment>
<keyword evidence="6" id="KW-0029">Amino-acid transport</keyword>
<feature type="transmembrane region" description="Helical" evidence="18">
    <location>
        <begin position="165"/>
        <end position="182"/>
    </location>
</feature>
<feature type="transmembrane region" description="Helical" evidence="18">
    <location>
        <begin position="191"/>
        <end position="209"/>
    </location>
</feature>
<feature type="region of interest" description="Disordered" evidence="17">
    <location>
        <begin position="436"/>
        <end position="458"/>
    </location>
</feature>
<comment type="caution">
    <text evidence="20">The sequence shown here is derived from an EMBL/GenBank/DDBJ whole genome shotgun (WGS) entry which is preliminary data.</text>
</comment>
<evidence type="ECO:0000313" key="21">
    <source>
        <dbReference type="Proteomes" id="UP001591681"/>
    </source>
</evidence>
<evidence type="ECO:0000256" key="7">
    <source>
        <dbReference type="ARBA" id="ARBA00022989"/>
    </source>
</evidence>
<dbReference type="Pfam" id="PF13520">
    <property type="entry name" value="AA_permease_2"/>
    <property type="match status" value="1"/>
</dbReference>
<keyword evidence="8 18" id="KW-0472">Membrane</keyword>
<dbReference type="PANTHER" id="PTHR43243">
    <property type="entry name" value="INNER MEMBRANE TRANSPORTER YGJI-RELATED"/>
    <property type="match status" value="1"/>
</dbReference>